<name>A0A8H2VF28_9SACH</name>
<evidence type="ECO:0000256" key="2">
    <source>
        <dbReference type="ARBA" id="ARBA00004833"/>
    </source>
</evidence>
<dbReference type="InterPro" id="IPR011013">
    <property type="entry name" value="Gal_mutarotase_sf_dom"/>
</dbReference>
<dbReference type="AlphaFoldDB" id="A0A8H2VF28"/>
<evidence type="ECO:0000313" key="17">
    <source>
        <dbReference type="Proteomes" id="UP000644660"/>
    </source>
</evidence>
<dbReference type="InterPro" id="IPR033403">
    <property type="entry name" value="DUF5110"/>
</dbReference>
<dbReference type="InterPro" id="IPR048395">
    <property type="entry name" value="Glyco_hydro_31_C"/>
</dbReference>
<evidence type="ECO:0000259" key="13">
    <source>
        <dbReference type="Pfam" id="PF13802"/>
    </source>
</evidence>
<dbReference type="Gene3D" id="2.60.40.1180">
    <property type="entry name" value="Golgi alpha-mannosidase II"/>
    <property type="match status" value="2"/>
</dbReference>
<dbReference type="InterPro" id="IPR013780">
    <property type="entry name" value="Glyco_hydro_b"/>
</dbReference>
<dbReference type="SUPFAM" id="SSF51011">
    <property type="entry name" value="Glycosyl hydrolase domain"/>
    <property type="match status" value="1"/>
</dbReference>
<evidence type="ECO:0000256" key="7">
    <source>
        <dbReference type="ARBA" id="ARBA00023180"/>
    </source>
</evidence>
<evidence type="ECO:0000259" key="15">
    <source>
        <dbReference type="Pfam" id="PF21365"/>
    </source>
</evidence>
<reference evidence="16 17" key="1">
    <citation type="submission" date="2020-05" db="EMBL/GenBank/DDBJ databases">
        <authorList>
            <person name="Casaregola S."/>
            <person name="Devillers H."/>
            <person name="Grondin C."/>
        </authorList>
    </citation>
    <scope>NUCLEOTIDE SEQUENCE [LARGE SCALE GENOMIC DNA]</scope>
    <source>
        <strain evidence="16 17">CLIB 1767</strain>
    </source>
</reference>
<dbReference type="Pfam" id="PF13802">
    <property type="entry name" value="Gal_mutarotas_2"/>
    <property type="match status" value="1"/>
</dbReference>
<dbReference type="Gene3D" id="3.20.20.80">
    <property type="entry name" value="Glycosidases"/>
    <property type="match status" value="2"/>
</dbReference>
<feature type="signal peptide" evidence="11">
    <location>
        <begin position="1"/>
        <end position="21"/>
    </location>
</feature>
<keyword evidence="4 11" id="KW-0732">Signal</keyword>
<feature type="domain" description="DUF5110" evidence="14">
    <location>
        <begin position="837"/>
        <end position="877"/>
    </location>
</feature>
<feature type="domain" description="Glycosyl hydrolase family 31 C-terminal" evidence="15">
    <location>
        <begin position="730"/>
        <end position="819"/>
    </location>
</feature>
<comment type="subcellular location">
    <subcellularLocation>
        <location evidence="1">Endoplasmic reticulum</location>
    </subcellularLocation>
</comment>
<feature type="chain" id="PRO_5034033999" description="Glucosidase II subunit alpha" evidence="11">
    <location>
        <begin position="22"/>
        <end position="960"/>
    </location>
</feature>
<dbReference type="InterPro" id="IPR017853">
    <property type="entry name" value="GH"/>
</dbReference>
<evidence type="ECO:0000256" key="11">
    <source>
        <dbReference type="SAM" id="SignalP"/>
    </source>
</evidence>
<dbReference type="GO" id="GO:0005975">
    <property type="term" value="P:carbohydrate metabolic process"/>
    <property type="evidence" value="ECO:0007669"/>
    <property type="project" value="InterPro"/>
</dbReference>
<dbReference type="GO" id="GO:0017177">
    <property type="term" value="C:glucosidase II complex"/>
    <property type="evidence" value="ECO:0007669"/>
    <property type="project" value="TreeGrafter"/>
</dbReference>
<evidence type="ECO:0000256" key="3">
    <source>
        <dbReference type="ARBA" id="ARBA00007806"/>
    </source>
</evidence>
<sequence>MNIFLFQLFLVTILFIDPSAAFTDYLLKKCNQAGFCQRNRHYATNIQSSHNSYYLIDEQSIHIDLDNNNNNSSSLRANIIKTIPRNDIEDIMVELPFKLTFQNDWQSVRFTIDESFDSNTNDDTEAESPLLNKHRYNETGLWSFMNHTDSLNNTPLQFEKFETIQSNLDKFVNFVFQTPDLEQNVIKVYNDINQLEIHLFLDSFQILIFQGEDLILSINDRSLFNFEHHRSMEQNFQNVLPEESTYNMFADDFEYSKGDHVPFGPESIALDFTFNGFNSLYGIPEHADSLRLRDTSNDEPYRLFNVDVFQYNLDSRMPMYGAIPLLLTSNKDKSVGVFWNNPADTWVDIHYTDNGLSQSHIMSEAGIIDVFVFIGEKPSDITDQFTQLTGRPTLPLLSSIGYHQCRWNYNDELDVLNVQENMDREDIPFDFIWLDLEYTDDKKYFTWKPDSFGNPGRMLKKLAKYGRQLAVLIDPHIKTQYHISEEIKRQEAGVLNAGGDLYVGRCWPGDSIWIDTMGKIGQRVWDGFFKDFITVKLPSYIDNLHIWNDMNEPSIFNGPETTAPKDLIHNGGFEERSIHNVYGLTVHETTYDSMKDIYGISDKRPFILTRAFFAGSQRSAATWTGDNIANWDYLKASIPMILSNNIVGMPFIGADIAGFDGNPTPELIIRWYQTGLWYPFFRAHAHIDSIRREPYLLEKPVRDSVRDSIRLRYTLLPTFYSAFHESSINGNAIMKPMFFQYPEHNELYDVDNQFYLGNYGILVKPITSPETFTTTMTFPKGIFYDLTTLKALVVDHLKEVEIDAPIAKIPAFIEGGHILFKREIYRRSSKLMVNDPYTLLVAPTLDNGSASGKLYVDDGETFSYENGEYLETVVSLLAKSILKNDIVHIPVNADCLGNTMIEKIVIAMDSNTMDIGDHATIKIGSETRKIEVEHDDGTTTVIIKNPQVRVNEQWEISFSI</sequence>
<evidence type="ECO:0000256" key="6">
    <source>
        <dbReference type="ARBA" id="ARBA00022824"/>
    </source>
</evidence>
<evidence type="ECO:0000259" key="14">
    <source>
        <dbReference type="Pfam" id="PF17137"/>
    </source>
</evidence>
<comment type="similarity">
    <text evidence="3 10">Belongs to the glycosyl hydrolase 31 family.</text>
</comment>
<keyword evidence="17" id="KW-1185">Reference proteome</keyword>
<dbReference type="RefSeq" id="XP_041406255.1">
    <property type="nucleotide sequence ID" value="XM_041550321.1"/>
</dbReference>
<evidence type="ECO:0000256" key="4">
    <source>
        <dbReference type="ARBA" id="ARBA00022729"/>
    </source>
</evidence>
<dbReference type="GO" id="GO:0006491">
    <property type="term" value="P:N-glycan processing"/>
    <property type="evidence" value="ECO:0007669"/>
    <property type="project" value="TreeGrafter"/>
</dbReference>
<dbReference type="CDD" id="cd14752">
    <property type="entry name" value="GH31_N"/>
    <property type="match status" value="1"/>
</dbReference>
<dbReference type="Pfam" id="PF01055">
    <property type="entry name" value="Glyco_hydro_31_2nd"/>
    <property type="match status" value="1"/>
</dbReference>
<dbReference type="CDD" id="cd06603">
    <property type="entry name" value="GH31_GANC_GANAB_alpha"/>
    <property type="match status" value="1"/>
</dbReference>
<evidence type="ECO:0000259" key="12">
    <source>
        <dbReference type="Pfam" id="PF01055"/>
    </source>
</evidence>
<keyword evidence="6" id="KW-0256">Endoplasmic reticulum</keyword>
<keyword evidence="8 10" id="KW-0326">Glycosidase</keyword>
<evidence type="ECO:0000256" key="8">
    <source>
        <dbReference type="ARBA" id="ARBA00023295"/>
    </source>
</evidence>
<keyword evidence="7" id="KW-0325">Glycoprotein</keyword>
<dbReference type="GeneID" id="64857404"/>
<dbReference type="PANTHER" id="PTHR22762">
    <property type="entry name" value="ALPHA-GLUCOSIDASE"/>
    <property type="match status" value="1"/>
</dbReference>
<dbReference type="PANTHER" id="PTHR22762:SF54">
    <property type="entry name" value="BCDNA.GH04962"/>
    <property type="match status" value="1"/>
</dbReference>
<evidence type="ECO:0000313" key="16">
    <source>
        <dbReference type="EMBL" id="CAB4254411.1"/>
    </source>
</evidence>
<dbReference type="InterPro" id="IPR025887">
    <property type="entry name" value="Glyco_hydro_31_N_dom"/>
</dbReference>
<dbReference type="GO" id="GO:0090599">
    <property type="term" value="F:alpha-glucosidase activity"/>
    <property type="evidence" value="ECO:0007669"/>
    <property type="project" value="TreeGrafter"/>
</dbReference>
<accession>A0A8H2VF28</accession>
<evidence type="ECO:0000256" key="9">
    <source>
        <dbReference type="ARBA" id="ARBA00042895"/>
    </source>
</evidence>
<feature type="domain" description="Glycoside hydrolase family 31 N-terminal" evidence="13">
    <location>
        <begin position="193"/>
        <end position="348"/>
    </location>
</feature>
<gene>
    <name evidence="16" type="ORF">KABA2_04S05654</name>
</gene>
<proteinExistence type="inferred from homology"/>
<comment type="pathway">
    <text evidence="2">Glycan metabolism; N-glycan metabolism.</text>
</comment>
<keyword evidence="5 10" id="KW-0378">Hydrolase</keyword>
<dbReference type="SUPFAM" id="SSF74650">
    <property type="entry name" value="Galactose mutarotase-like"/>
    <property type="match status" value="1"/>
</dbReference>
<dbReference type="SUPFAM" id="SSF51445">
    <property type="entry name" value="(Trans)glycosidases"/>
    <property type="match status" value="1"/>
</dbReference>
<dbReference type="Pfam" id="PF17137">
    <property type="entry name" value="DUF5110"/>
    <property type="match status" value="1"/>
</dbReference>
<evidence type="ECO:0000256" key="5">
    <source>
        <dbReference type="ARBA" id="ARBA00022801"/>
    </source>
</evidence>
<feature type="domain" description="Glycoside hydrolase family 31 TIM barrel" evidence="12">
    <location>
        <begin position="393"/>
        <end position="722"/>
    </location>
</feature>
<dbReference type="Proteomes" id="UP000644660">
    <property type="component" value="Unassembled WGS sequence"/>
</dbReference>
<dbReference type="OrthoDB" id="1334205at2759"/>
<dbReference type="EMBL" id="CAEFZW010000004">
    <property type="protein sequence ID" value="CAB4254411.1"/>
    <property type="molecule type" value="Genomic_DNA"/>
</dbReference>
<comment type="caution">
    <text evidence="16">The sequence shown here is derived from an EMBL/GenBank/DDBJ whole genome shotgun (WGS) entry which is preliminary data.</text>
</comment>
<dbReference type="Gene3D" id="2.60.40.1760">
    <property type="entry name" value="glycosyl hydrolase (family 31)"/>
    <property type="match status" value="1"/>
</dbReference>
<protein>
    <recommendedName>
        <fullName evidence="9">Glucosidase II subunit alpha</fullName>
    </recommendedName>
</protein>
<dbReference type="InterPro" id="IPR000322">
    <property type="entry name" value="Glyco_hydro_31_TIM"/>
</dbReference>
<organism evidence="16 17">
    <name type="scientific">Maudiozyma barnettii</name>
    <dbReference type="NCBI Taxonomy" id="61262"/>
    <lineage>
        <taxon>Eukaryota</taxon>
        <taxon>Fungi</taxon>
        <taxon>Dikarya</taxon>
        <taxon>Ascomycota</taxon>
        <taxon>Saccharomycotina</taxon>
        <taxon>Saccharomycetes</taxon>
        <taxon>Saccharomycetales</taxon>
        <taxon>Saccharomycetaceae</taxon>
        <taxon>Maudiozyma</taxon>
    </lineage>
</organism>
<dbReference type="GO" id="GO:0030246">
    <property type="term" value="F:carbohydrate binding"/>
    <property type="evidence" value="ECO:0007669"/>
    <property type="project" value="InterPro"/>
</dbReference>
<evidence type="ECO:0000256" key="1">
    <source>
        <dbReference type="ARBA" id="ARBA00004240"/>
    </source>
</evidence>
<evidence type="ECO:0000256" key="10">
    <source>
        <dbReference type="RuleBase" id="RU361185"/>
    </source>
</evidence>
<dbReference type="Pfam" id="PF21365">
    <property type="entry name" value="Glyco_hydro_31_3rd"/>
    <property type="match status" value="1"/>
</dbReference>